<evidence type="ECO:0000259" key="5">
    <source>
        <dbReference type="PROSITE" id="PS51677"/>
    </source>
</evidence>
<dbReference type="InterPro" id="IPR011330">
    <property type="entry name" value="Glyco_hydro/deAcase_b/a-brl"/>
</dbReference>
<keyword evidence="4" id="KW-0732">Signal</keyword>
<dbReference type="Gene3D" id="3.20.20.370">
    <property type="entry name" value="Glycoside hydrolase/deacetylase"/>
    <property type="match status" value="1"/>
</dbReference>
<accession>A0ABV5V2H2</accession>
<feature type="compositionally biased region" description="Pro residues" evidence="3">
    <location>
        <begin position="107"/>
        <end position="136"/>
    </location>
</feature>
<evidence type="ECO:0000256" key="2">
    <source>
        <dbReference type="ARBA" id="ARBA00022801"/>
    </source>
</evidence>
<dbReference type="CDD" id="cd10917">
    <property type="entry name" value="CE4_NodB_like_6s_7s"/>
    <property type="match status" value="1"/>
</dbReference>
<dbReference type="InterPro" id="IPR002509">
    <property type="entry name" value="NODB_dom"/>
</dbReference>
<sequence length="355" mass="36373">MTGPARSPRRPPRRVRAFLPLLLAGVLAGPLAACGGDDPPGDAAQTTAPSGTPSAAPAPSADDPTPTPSPSESRSPSATTTTAPPTSPAPTSPVPTSPDRTTAPAPTAYPSPSPTVRPSPTTPAPTPTTPSVPLPDPWTTVGEWAGLDVEAFDTDRAVVALTFDGGASDAALTSILGTLREEGVPATFFVTGDFARAYPGGVTAIARAGHPVGNHSDTHVSFPDSTNAEIHDELVRADAAISALTGRATAPLFRFPFGDRTPLDIEVVNDEGYVPIRWTVDTLGWQGTSGGITTAVVRDRVLDTARPGQVVLMHVGAHPEDGSTLDADALPGMIADLRALGYGFTTVPQLLAEGR</sequence>
<organism evidence="6 7">
    <name type="scientific">Ornithinimicrobium kibberense</name>
    <dbReference type="NCBI Taxonomy" id="282060"/>
    <lineage>
        <taxon>Bacteria</taxon>
        <taxon>Bacillati</taxon>
        <taxon>Actinomycetota</taxon>
        <taxon>Actinomycetes</taxon>
        <taxon>Micrococcales</taxon>
        <taxon>Ornithinimicrobiaceae</taxon>
        <taxon>Ornithinimicrobium</taxon>
    </lineage>
</organism>
<evidence type="ECO:0000313" key="7">
    <source>
        <dbReference type="Proteomes" id="UP001589613"/>
    </source>
</evidence>
<evidence type="ECO:0000256" key="3">
    <source>
        <dbReference type="SAM" id="MobiDB-lite"/>
    </source>
</evidence>
<keyword evidence="2 6" id="KW-0378">Hydrolase</keyword>
<dbReference type="PANTHER" id="PTHR10587">
    <property type="entry name" value="GLYCOSYL TRANSFERASE-RELATED"/>
    <property type="match status" value="1"/>
</dbReference>
<keyword evidence="1" id="KW-0479">Metal-binding</keyword>
<dbReference type="PANTHER" id="PTHR10587:SF133">
    <property type="entry name" value="CHITIN DEACETYLASE 1-RELATED"/>
    <property type="match status" value="1"/>
</dbReference>
<feature type="region of interest" description="Disordered" evidence="3">
    <location>
        <begin position="30"/>
        <end position="139"/>
    </location>
</feature>
<dbReference type="PROSITE" id="PS51677">
    <property type="entry name" value="NODB"/>
    <property type="match status" value="1"/>
</dbReference>
<dbReference type="EC" id="3.-.-.-" evidence="6"/>
<dbReference type="GO" id="GO:0016787">
    <property type="term" value="F:hydrolase activity"/>
    <property type="evidence" value="ECO:0007669"/>
    <property type="project" value="UniProtKB-KW"/>
</dbReference>
<proteinExistence type="predicted"/>
<feature type="compositionally biased region" description="Low complexity" evidence="3">
    <location>
        <begin position="43"/>
        <end position="84"/>
    </location>
</feature>
<dbReference type="Pfam" id="PF01522">
    <property type="entry name" value="Polysacc_deac_1"/>
    <property type="match status" value="1"/>
</dbReference>
<gene>
    <name evidence="6" type="ORF">ACFFN0_07915</name>
</gene>
<dbReference type="EMBL" id="JBHMAX010000015">
    <property type="protein sequence ID" value="MFB9731967.1"/>
    <property type="molecule type" value="Genomic_DNA"/>
</dbReference>
<dbReference type="Proteomes" id="UP001589613">
    <property type="component" value="Unassembled WGS sequence"/>
</dbReference>
<feature type="compositionally biased region" description="Low complexity" evidence="3">
    <location>
        <begin position="97"/>
        <end position="106"/>
    </location>
</feature>
<feature type="compositionally biased region" description="Pro residues" evidence="3">
    <location>
        <begin position="85"/>
        <end position="96"/>
    </location>
</feature>
<dbReference type="RefSeq" id="WP_141337120.1">
    <property type="nucleotide sequence ID" value="NZ_JBHMAX010000015.1"/>
</dbReference>
<reference evidence="6 7" key="1">
    <citation type="submission" date="2024-09" db="EMBL/GenBank/DDBJ databases">
        <authorList>
            <person name="Sun Q."/>
            <person name="Mori K."/>
        </authorList>
    </citation>
    <scope>NUCLEOTIDE SEQUENCE [LARGE SCALE GENOMIC DNA]</scope>
    <source>
        <strain evidence="6 7">JCM 12763</strain>
    </source>
</reference>
<evidence type="ECO:0000256" key="1">
    <source>
        <dbReference type="ARBA" id="ARBA00022723"/>
    </source>
</evidence>
<evidence type="ECO:0000313" key="6">
    <source>
        <dbReference type="EMBL" id="MFB9731967.1"/>
    </source>
</evidence>
<feature type="domain" description="NodB homology" evidence="5">
    <location>
        <begin position="157"/>
        <end position="347"/>
    </location>
</feature>
<keyword evidence="7" id="KW-1185">Reference proteome</keyword>
<feature type="signal peptide" evidence="4">
    <location>
        <begin position="1"/>
        <end position="32"/>
    </location>
</feature>
<feature type="chain" id="PRO_5045612186" evidence="4">
    <location>
        <begin position="33"/>
        <end position="355"/>
    </location>
</feature>
<protein>
    <submittedName>
        <fullName evidence="6">Polysaccharide deacetylase family protein</fullName>
        <ecNumber evidence="6">3.-.-.-</ecNumber>
    </submittedName>
</protein>
<dbReference type="InterPro" id="IPR050248">
    <property type="entry name" value="Polysacc_deacetylase_ArnD"/>
</dbReference>
<dbReference type="SUPFAM" id="SSF88713">
    <property type="entry name" value="Glycoside hydrolase/deacetylase"/>
    <property type="match status" value="1"/>
</dbReference>
<name>A0ABV5V2H2_9MICO</name>
<comment type="caution">
    <text evidence="6">The sequence shown here is derived from an EMBL/GenBank/DDBJ whole genome shotgun (WGS) entry which is preliminary data.</text>
</comment>
<evidence type="ECO:0000256" key="4">
    <source>
        <dbReference type="SAM" id="SignalP"/>
    </source>
</evidence>